<reference evidence="1 2" key="1">
    <citation type="journal article" date="2017" name="BMC Genomics">
        <title>Comparative genomic and phylogenomic analyses of the Bifidobacteriaceae family.</title>
        <authorList>
            <person name="Lugli G.A."/>
            <person name="Milani C."/>
            <person name="Turroni F."/>
            <person name="Duranti S."/>
            <person name="Mancabelli L."/>
            <person name="Mangifesta M."/>
            <person name="Ferrario C."/>
            <person name="Modesto M."/>
            <person name="Mattarelli P."/>
            <person name="Jiri K."/>
            <person name="van Sinderen D."/>
            <person name="Ventura M."/>
        </authorList>
    </citation>
    <scope>NUCLEOTIDE SEQUENCE [LARGE SCALE GENOMIC DNA]</scope>
    <source>
        <strain evidence="1 2">DSM 100202</strain>
    </source>
</reference>
<dbReference type="OrthoDB" id="9778918at2"/>
<organism evidence="1 2">
    <name type="scientific">Bifidobacterium hapali</name>
    <dbReference type="NCBI Taxonomy" id="1630172"/>
    <lineage>
        <taxon>Bacteria</taxon>
        <taxon>Bacillati</taxon>
        <taxon>Actinomycetota</taxon>
        <taxon>Actinomycetes</taxon>
        <taxon>Bifidobacteriales</taxon>
        <taxon>Bifidobacteriaceae</taxon>
        <taxon>Bifidobacterium</taxon>
    </lineage>
</organism>
<dbReference type="RefSeq" id="WP_094730565.1">
    <property type="nucleotide sequence ID" value="NZ_MWWY01000044.1"/>
</dbReference>
<dbReference type="Pfam" id="PF09709">
    <property type="entry name" value="Cas_Csd1"/>
    <property type="match status" value="1"/>
</dbReference>
<proteinExistence type="predicted"/>
<dbReference type="InterPro" id="IPR010144">
    <property type="entry name" value="CRISPR-assoc_prot_Csd1-typ"/>
</dbReference>
<name>A0A261FUD9_9BIFI</name>
<dbReference type="EMBL" id="MWWY01000044">
    <property type="protein sequence ID" value="OZG62789.1"/>
    <property type="molecule type" value="Genomic_DNA"/>
</dbReference>
<protein>
    <submittedName>
        <fullName evidence="1">Type I-C CRISPR-associated protein Cas8c/Csd1</fullName>
    </submittedName>
</protein>
<evidence type="ECO:0000313" key="2">
    <source>
        <dbReference type="Proteomes" id="UP000216074"/>
    </source>
</evidence>
<gene>
    <name evidence="1" type="ORF">BHAP_2032</name>
</gene>
<comment type="caution">
    <text evidence="1">The sequence shown here is derived from an EMBL/GenBank/DDBJ whole genome shotgun (WGS) entry which is preliminary data.</text>
</comment>
<accession>A0A261FUD9</accession>
<evidence type="ECO:0000313" key="1">
    <source>
        <dbReference type="EMBL" id="OZG62789.1"/>
    </source>
</evidence>
<sequence length="600" mass="66471">MIISDLCDEYNVLVSKQLAPAYGYDNINVPYGLVINDAGQLVNVQPLGDHSSKKPINFISVPTRTPRSSDIVANFLCDTVAYMLGYNAKGKPERAVQAFRACGDLHNRILDGIEEPAAAAVREFFTRDPQWETAQRFLGDDAWKTAQTMNFVLRYDDGTGTTFVGDCASVQDAWLAYYDHEDADGEAETMISLVSGKPVIPAKTHPKIKGVMGAQSAGASLISFNASAFCSHGVEQNENAPMSKREAYEYTTALNTLLFDQDGVQYIGDATVVSWARCGDPAYSYMINGAMSSRSRYGASAQSAGGLKESTIKSATQALAHGKPYNYEGIHLAPDEEFHILALSPNAARLSVRFYLTNTFGTFARNIEQHYNDVEIRRPNYDTTVFLPTWRLLNQTIRQQSKNAKISAEMAGAVMKAILNGTPYPVSLINAVERRIIAEHDVSPDKAAIIKAYYLRTTTNAQFKEVLQVDINEESRYVPYVLGRMFSVYEQIQLAAIPGINTTIKDKYFTSASATPARIFPILGDLAAKHMKKTWTSQGYKVKLGQKLGELSAMVGDRFPSKLSLEERGAFQLGYYFENQKRYNKTTINTNDDEQGEIND</sequence>
<dbReference type="NCBIfam" id="TIGR01863">
    <property type="entry name" value="cas_Csd1"/>
    <property type="match status" value="1"/>
</dbReference>
<dbReference type="Proteomes" id="UP000216074">
    <property type="component" value="Unassembled WGS sequence"/>
</dbReference>
<keyword evidence="2" id="KW-1185">Reference proteome</keyword>
<dbReference type="AlphaFoldDB" id="A0A261FUD9"/>